<evidence type="ECO:0000259" key="2">
    <source>
        <dbReference type="Pfam" id="PF06744"/>
    </source>
</evidence>
<feature type="domain" description="IcmF-related" evidence="3">
    <location>
        <begin position="517"/>
        <end position="821"/>
    </location>
</feature>
<evidence type="ECO:0000256" key="1">
    <source>
        <dbReference type="SAM" id="Phobius"/>
    </source>
</evidence>
<evidence type="ECO:0000313" key="5">
    <source>
        <dbReference type="EMBL" id="PRD68043.1"/>
    </source>
</evidence>
<dbReference type="InterPro" id="IPR009612">
    <property type="entry name" value="IcmF-rel"/>
</dbReference>
<organism evidence="5 6">
    <name type="scientific">Malikia spinosa</name>
    <dbReference type="NCBI Taxonomy" id="86180"/>
    <lineage>
        <taxon>Bacteria</taxon>
        <taxon>Pseudomonadati</taxon>
        <taxon>Pseudomonadota</taxon>
        <taxon>Betaproteobacteria</taxon>
        <taxon>Burkholderiales</taxon>
        <taxon>Comamonadaceae</taxon>
        <taxon>Malikia</taxon>
    </lineage>
</organism>
<feature type="domain" description="Type VI secretion system component TssM1 N-terminal" evidence="4">
    <location>
        <begin position="211"/>
        <end position="467"/>
    </location>
</feature>
<dbReference type="OrthoDB" id="9758229at2"/>
<dbReference type="InterPro" id="IPR053156">
    <property type="entry name" value="T6SS_TssM-like"/>
</dbReference>
<evidence type="ECO:0000259" key="4">
    <source>
        <dbReference type="Pfam" id="PF14331"/>
    </source>
</evidence>
<feature type="transmembrane region" description="Helical" evidence="1">
    <location>
        <begin position="462"/>
        <end position="481"/>
    </location>
</feature>
<feature type="domain" description="Type VI secretion system IcmF C-terminal" evidence="2">
    <location>
        <begin position="1078"/>
        <end position="1164"/>
    </location>
</feature>
<evidence type="ECO:0000313" key="6">
    <source>
        <dbReference type="Proteomes" id="UP000238326"/>
    </source>
</evidence>
<dbReference type="AlphaFoldDB" id="A0A2S9KC69"/>
<sequence length="1184" mass="129501">MHKILRAMFQPVPLALLGLLALAVLIWWIGPLIAIAGQVPLESAAARATGIALLLLAFALRISYQRFKTRAGEVNLLRCLFGRPKPEEPAAVQQLRQGLEHAVRLLRASQPRPAGKLSRLLVLDRQRALYQRPWYLLIGAPGSGKTTTLVHCGLHLTRSETSGIEQVLPARQDRQAQDDNATPGCDWWLCDEALLLDTAGRYTSQDSGQASEREGWLGLLALLRQQRPRQPLNGVILTLSAADLLDHSESVAMRQAPALRARLQELERQLGLRLPVYLLVTKADLIAGFEPFFATLDQAGRDQVWGCTLPLDGPAASDPAQSLAPRLDALRERLQDQLLARLQQEPELDRRGAIAGFDQQFAACCRQLLAWVRAVFAVSEPQQAALLRGVYFSSAVQQGQPIDPLLSRLGQACGLERRWLSSSAGSGRSYFLPRLLRELVFAEQQLAGLALKGEQRRERLQLGLLAVIAVLSITLLAAWAVSYRHNSHYVAQVDQAVAAARPMLAQASRTADLATLLPLLETVATISATPTRASGEPGAGMGLFQGDKLDAATRQASGALLHELLLPRISQRIDQQLREQDGSDPEFSHEALKAYLMLHEPAHFDPAALKAWVLRDWERQPNGGLNIAGRAALERQLDALFAAGPLSPPTTPDPALIARSRNRLLQDPLARRIYSRLRREGVGAGFAGFSVLHAVGPEAALVFARRSGKPLGEVLPGLYTRNGYRQGFGPELDRLSRQLAVEADWVLGAGAGLQQAQAGTLAQQVRELYLADYARTWEALLADLTLRPSANLAQSVQMARLLSGPDSPLLKLVTTIVHETTLVPAPPAAADPTSDRLTQAKAQLGRLFGQDNLPAVIAHPDPAAQRLVDNRFAALRQLIAGEPPSAPIQAVLKRVDELYLQLSASETAIRDRLPPPAGDAGARLKAESARLPEPLRSLLPQLAATATGQTLGATRQRLSAELGQQIGEFCRLATEGRYPFLRSSPRDVTPEDFARLFAPGGLFDQFFQQQLAPHVDRSSRPWRFRPQQEQSFGSPGQLVQFERAAVIRDVFFGSGMLRFDFKLLEAGPGLTPMTEPATLALEVDGQRLAFDPEQPRRQSIQWPGPRSGLTAQLRLGSELIATEGPWALFRLLERARTEPLGAPEKFKASFEAGSQRASFEVTTASVRNPLRLRELAEFRCPQGL</sequence>
<accession>A0A2S9KC69</accession>
<keyword evidence="1" id="KW-1133">Transmembrane helix</keyword>
<reference evidence="5 6" key="1">
    <citation type="submission" date="2018-03" db="EMBL/GenBank/DDBJ databases">
        <title>Comparative genomics illustrates the genes involved in a hyperalkaliphilic mechanisms of Serpentinomonas isolated from highly-alkaline calcium-rich serpentinized springs.</title>
        <authorList>
            <person name="Suzuki S."/>
            <person name="Ishii S."/>
            <person name="Walworth N."/>
            <person name="Bird L."/>
            <person name="Kuenen J.G."/>
            <person name="Nealson K.H."/>
        </authorList>
    </citation>
    <scope>NUCLEOTIDE SEQUENCE [LARGE SCALE GENOMIC DNA]</scope>
    <source>
        <strain evidence="5 6">83</strain>
    </source>
</reference>
<dbReference type="PANTHER" id="PTHR36153">
    <property type="entry name" value="INNER MEMBRANE PROTEIN-RELATED"/>
    <property type="match status" value="1"/>
</dbReference>
<comment type="caution">
    <text evidence="5">The sequence shown here is derived from an EMBL/GenBank/DDBJ whole genome shotgun (WGS) entry which is preliminary data.</text>
</comment>
<dbReference type="Pfam" id="PF14331">
    <property type="entry name" value="IcmF-related_N"/>
    <property type="match status" value="1"/>
</dbReference>
<dbReference type="InterPro" id="IPR027417">
    <property type="entry name" value="P-loop_NTPase"/>
</dbReference>
<evidence type="ECO:0000259" key="3">
    <source>
        <dbReference type="Pfam" id="PF06761"/>
    </source>
</evidence>
<gene>
    <name evidence="5" type="primary">icmF</name>
    <name evidence="5" type="ORF">C6P61_13205</name>
</gene>
<dbReference type="NCBIfam" id="TIGR03348">
    <property type="entry name" value="VI_IcmF"/>
    <property type="match status" value="1"/>
</dbReference>
<dbReference type="Proteomes" id="UP000238326">
    <property type="component" value="Unassembled WGS sequence"/>
</dbReference>
<dbReference type="InterPro" id="IPR025743">
    <property type="entry name" value="TssM1_N"/>
</dbReference>
<keyword evidence="1" id="KW-0812">Transmembrane</keyword>
<dbReference type="Pfam" id="PF06744">
    <property type="entry name" value="IcmF_C"/>
    <property type="match status" value="1"/>
</dbReference>
<protein>
    <submittedName>
        <fullName evidence="5">Type VI secretion system membrane subunit TssM</fullName>
    </submittedName>
</protein>
<dbReference type="InterPro" id="IPR017731">
    <property type="entry name" value="TssM1-like"/>
</dbReference>
<keyword evidence="6" id="KW-1185">Reference proteome</keyword>
<dbReference type="SUPFAM" id="SSF52540">
    <property type="entry name" value="P-loop containing nucleoside triphosphate hydrolases"/>
    <property type="match status" value="1"/>
</dbReference>
<dbReference type="Pfam" id="PF06761">
    <property type="entry name" value="IcmF-related"/>
    <property type="match status" value="1"/>
</dbReference>
<proteinExistence type="predicted"/>
<dbReference type="PANTHER" id="PTHR36153:SF1">
    <property type="entry name" value="TYPE VI SECRETION SYSTEM COMPONENT TSSM1"/>
    <property type="match status" value="1"/>
</dbReference>
<keyword evidence="1" id="KW-0472">Membrane</keyword>
<name>A0A2S9KC69_9BURK</name>
<feature type="transmembrane region" description="Helical" evidence="1">
    <location>
        <begin position="44"/>
        <end position="64"/>
    </location>
</feature>
<dbReference type="EMBL" id="PVLR01000039">
    <property type="protein sequence ID" value="PRD68043.1"/>
    <property type="molecule type" value="Genomic_DNA"/>
</dbReference>
<dbReference type="RefSeq" id="WP_105730396.1">
    <property type="nucleotide sequence ID" value="NZ_PVLR01000039.1"/>
</dbReference>
<dbReference type="InterPro" id="IPR010623">
    <property type="entry name" value="IcmF_C"/>
</dbReference>